<feature type="coiled-coil region" evidence="1">
    <location>
        <begin position="75"/>
        <end position="109"/>
    </location>
</feature>
<name>A0A6G0XDR1_9STRA</name>
<sequence>MASRPAWLQATNVLATTLRDYIALQKKHQDELRLFADKACKVLEETAASGSNQSELLNQVSALFAHAASAPDEMCVNLPIDIQELQEELNRQEEAMDLMRRETEKCREMYDSSKNTYVTSLTTFHDSFEKASRSLSTALDKGIDPAIFKVVDSDNTNQPVSTIKPSKDSKLVGHVMDAISRAKRHKDQCLKEYKDFRKVAGEYATSLDSMSATHQAVERDSIVYITSIVKKFIVSYFSVVKNIEYDLNQVHASVEEEQAKIQVPARRVGHAATIHQEMQMHPPPLGETLELSYFLEQYFPTTHVRPLLVRHQPRAQLHLVAT</sequence>
<keyword evidence="1" id="KW-0175">Coiled coil</keyword>
<dbReference type="EMBL" id="VJMJ01000079">
    <property type="protein sequence ID" value="KAF0738188.1"/>
    <property type="molecule type" value="Genomic_DNA"/>
</dbReference>
<gene>
    <name evidence="2" type="ORF">Ae201684_006164</name>
</gene>
<comment type="caution">
    <text evidence="2">The sequence shown here is derived from an EMBL/GenBank/DDBJ whole genome shotgun (WGS) entry which is preliminary data.</text>
</comment>
<organism evidence="2 3">
    <name type="scientific">Aphanomyces euteiches</name>
    <dbReference type="NCBI Taxonomy" id="100861"/>
    <lineage>
        <taxon>Eukaryota</taxon>
        <taxon>Sar</taxon>
        <taxon>Stramenopiles</taxon>
        <taxon>Oomycota</taxon>
        <taxon>Saprolegniomycetes</taxon>
        <taxon>Saprolegniales</taxon>
        <taxon>Verrucalvaceae</taxon>
        <taxon>Aphanomyces</taxon>
    </lineage>
</organism>
<evidence type="ECO:0000313" key="2">
    <source>
        <dbReference type="EMBL" id="KAF0738188.1"/>
    </source>
</evidence>
<dbReference type="AlphaFoldDB" id="A0A6G0XDR1"/>
<protein>
    <submittedName>
        <fullName evidence="2">Uncharacterized protein</fullName>
    </submittedName>
</protein>
<accession>A0A6G0XDR1</accession>
<keyword evidence="3" id="KW-1185">Reference proteome</keyword>
<reference evidence="2 3" key="1">
    <citation type="submission" date="2019-07" db="EMBL/GenBank/DDBJ databases">
        <title>Genomics analysis of Aphanomyces spp. identifies a new class of oomycete effector associated with host adaptation.</title>
        <authorList>
            <person name="Gaulin E."/>
        </authorList>
    </citation>
    <scope>NUCLEOTIDE SEQUENCE [LARGE SCALE GENOMIC DNA]</scope>
    <source>
        <strain evidence="2 3">ATCC 201684</strain>
    </source>
</reference>
<evidence type="ECO:0000313" key="3">
    <source>
        <dbReference type="Proteomes" id="UP000481153"/>
    </source>
</evidence>
<proteinExistence type="predicted"/>
<dbReference type="Proteomes" id="UP000481153">
    <property type="component" value="Unassembled WGS sequence"/>
</dbReference>
<evidence type="ECO:0000256" key="1">
    <source>
        <dbReference type="SAM" id="Coils"/>
    </source>
</evidence>
<dbReference type="VEuPathDB" id="FungiDB:AeMF1_011749"/>